<keyword evidence="2" id="KW-0648">Protein biosynthesis</keyword>
<organism evidence="2 3">
    <name type="scientific">Acetobacter orientalis</name>
    <dbReference type="NCBI Taxonomy" id="146474"/>
    <lineage>
        <taxon>Bacteria</taxon>
        <taxon>Pseudomonadati</taxon>
        <taxon>Pseudomonadota</taxon>
        <taxon>Alphaproteobacteria</taxon>
        <taxon>Acetobacterales</taxon>
        <taxon>Acetobacteraceae</taxon>
        <taxon>Acetobacter</taxon>
    </lineage>
</organism>
<keyword evidence="1" id="KW-1133">Transmembrane helix</keyword>
<reference evidence="2 3" key="1">
    <citation type="submission" date="2018-02" db="EMBL/GenBank/DDBJ databases">
        <title>Acetobacter orientalis genome.</title>
        <authorList>
            <person name="Nakashima N."/>
            <person name="Tamura T."/>
        </authorList>
    </citation>
    <scope>NUCLEOTIDE SEQUENCE [LARGE SCALE GENOMIC DNA]</scope>
    <source>
        <strain evidence="2 3">FAN1</strain>
    </source>
</reference>
<sequence>MVRLVHAKPFNKTKICWLYRQYDSQPYLYDSAFGLFQRIYIGNIWYIIVCYVISNTINYSFYF</sequence>
<evidence type="ECO:0000256" key="1">
    <source>
        <dbReference type="SAM" id="Phobius"/>
    </source>
</evidence>
<accession>A0A2Z5ZJI9</accession>
<evidence type="ECO:0000313" key="2">
    <source>
        <dbReference type="EMBL" id="BBC80681.1"/>
    </source>
</evidence>
<dbReference type="Proteomes" id="UP000270034">
    <property type="component" value="Chromosome"/>
</dbReference>
<keyword evidence="1" id="KW-0812">Transmembrane</keyword>
<dbReference type="KEGG" id="aot:AcetOri_orf03514"/>
<keyword evidence="1" id="KW-0472">Membrane</keyword>
<evidence type="ECO:0000313" key="3">
    <source>
        <dbReference type="Proteomes" id="UP000270034"/>
    </source>
</evidence>
<dbReference type="EMBL" id="AP018515">
    <property type="protein sequence ID" value="BBC80681.1"/>
    <property type="molecule type" value="Genomic_DNA"/>
</dbReference>
<keyword evidence="2" id="KW-0251">Elongation factor</keyword>
<name>A0A2Z5ZJI9_9PROT</name>
<dbReference type="AlphaFoldDB" id="A0A2Z5ZJI9"/>
<feature type="transmembrane region" description="Helical" evidence="1">
    <location>
        <begin position="44"/>
        <end position="62"/>
    </location>
</feature>
<dbReference type="GO" id="GO:0003746">
    <property type="term" value="F:translation elongation factor activity"/>
    <property type="evidence" value="ECO:0007669"/>
    <property type="project" value="UniProtKB-KW"/>
</dbReference>
<gene>
    <name evidence="2" type="ORF">AcetOrient_orf03514</name>
</gene>
<protein>
    <submittedName>
        <fullName evidence="2">Selenocysteine-specific translation elongation factor</fullName>
    </submittedName>
</protein>
<proteinExistence type="predicted"/>